<evidence type="ECO:0000313" key="2">
    <source>
        <dbReference type="Proteomes" id="UP000250245"/>
    </source>
</evidence>
<protein>
    <submittedName>
        <fullName evidence="1">Uncharacterized protein</fullName>
    </submittedName>
</protein>
<dbReference type="RefSeq" id="WP_013188553.1">
    <property type="nucleotide sequence ID" value="NZ_CP068112.1"/>
</dbReference>
<dbReference type="GeneID" id="55564237"/>
<proteinExistence type="predicted"/>
<name>A0A2X2YN21_9ACTO</name>
<dbReference type="AlphaFoldDB" id="A0A2X2YN21"/>
<dbReference type="Proteomes" id="UP000250245">
    <property type="component" value="Unassembled WGS sequence"/>
</dbReference>
<organism evidence="1 2">
    <name type="scientific">Mobiluncus curtisii</name>
    <dbReference type="NCBI Taxonomy" id="2051"/>
    <lineage>
        <taxon>Bacteria</taxon>
        <taxon>Bacillati</taxon>
        <taxon>Actinomycetota</taxon>
        <taxon>Actinomycetes</taxon>
        <taxon>Actinomycetales</taxon>
        <taxon>Actinomycetaceae</taxon>
        <taxon>Mobiluncus</taxon>
    </lineage>
</organism>
<reference evidence="1 2" key="1">
    <citation type="submission" date="2018-06" db="EMBL/GenBank/DDBJ databases">
        <authorList>
            <consortium name="Pathogen Informatics"/>
            <person name="Doyle S."/>
        </authorList>
    </citation>
    <scope>NUCLEOTIDE SEQUENCE [LARGE SCALE GENOMIC DNA]</scope>
    <source>
        <strain evidence="1 2">NCTC11820</strain>
    </source>
</reference>
<dbReference type="EMBL" id="UASJ01000001">
    <property type="protein sequence ID" value="SQB64291.1"/>
    <property type="molecule type" value="Genomic_DNA"/>
</dbReference>
<gene>
    <name evidence="1" type="ORF">NCTC11820_00626</name>
</gene>
<evidence type="ECO:0000313" key="1">
    <source>
        <dbReference type="EMBL" id="SQB64291.1"/>
    </source>
</evidence>
<accession>A0A2X2YN21</accession>
<sequence>MNESTQEAFVKKCPHCGSRDVEVSTWEAWCYACDWQLDKVDNPELFALYREARLAEVRGLQPILEAELAELDRVMSGRSTV</sequence>